<evidence type="ECO:0000313" key="3">
    <source>
        <dbReference type="Proteomes" id="UP000555564"/>
    </source>
</evidence>
<dbReference type="SUPFAM" id="SSF53955">
    <property type="entry name" value="Lysozyme-like"/>
    <property type="match status" value="1"/>
</dbReference>
<reference evidence="2 3" key="1">
    <citation type="submission" date="2020-08" db="EMBL/GenBank/DDBJ databases">
        <title>Sequencing the genomes of 1000 actinobacteria strains.</title>
        <authorList>
            <person name="Klenk H.-P."/>
        </authorList>
    </citation>
    <scope>NUCLEOTIDE SEQUENCE [LARGE SCALE GENOMIC DNA]</scope>
    <source>
        <strain evidence="2 3">DSM 44936</strain>
    </source>
</reference>
<dbReference type="Proteomes" id="UP000555564">
    <property type="component" value="Unassembled WGS sequence"/>
</dbReference>
<name>A0A7X0ICY4_9ACTN</name>
<gene>
    <name evidence="2" type="ORF">BJ992_002380</name>
</gene>
<accession>A0A7X0ICY4</accession>
<protein>
    <recommendedName>
        <fullName evidence="4">Lytic transglycosylase domain-containing protein</fullName>
    </recommendedName>
</protein>
<proteinExistence type="predicted"/>
<evidence type="ECO:0000313" key="2">
    <source>
        <dbReference type="EMBL" id="MBB6472949.1"/>
    </source>
</evidence>
<comment type="caution">
    <text evidence="2">The sequence shown here is derived from an EMBL/GenBank/DDBJ whole genome shotgun (WGS) entry which is preliminary data.</text>
</comment>
<dbReference type="InterPro" id="IPR023346">
    <property type="entry name" value="Lysozyme-like_dom_sf"/>
</dbReference>
<dbReference type="AlphaFoldDB" id="A0A7X0ICY4"/>
<evidence type="ECO:0000256" key="1">
    <source>
        <dbReference type="SAM" id="MobiDB-lite"/>
    </source>
</evidence>
<sequence length="317" mass="33809">MIAAAALHGGAGTAQALIAGDAEAVNGPAEPLIPGRGGLAAATLPYGAAVKAHADPGRALELTGPPIGMRAGLRLRPEKAPAATPRAGRTARTTATARTAPTRTGTTRARTAKIARAATTTNAARTARVTEAMRTAQAWTAAHTARASKAAHTTPTATTVHLARIARTVRTANAAKSARTARTARTVRSLRALRAQRAARIARAAARRHVRRLARAPQGRNKVIAYRLVAQRDWPLAQFRCLDSLWTRESGWNHRAQNPSSGAYGIPQALPGNKMVGVGQDWRVNPITQIRWGLKYIKGRYGNPCGAWGHFRSHNWY</sequence>
<organism evidence="2 3">
    <name type="scientific">Sphaerisporangium rubeum</name>
    <dbReference type="NCBI Taxonomy" id="321317"/>
    <lineage>
        <taxon>Bacteria</taxon>
        <taxon>Bacillati</taxon>
        <taxon>Actinomycetota</taxon>
        <taxon>Actinomycetes</taxon>
        <taxon>Streptosporangiales</taxon>
        <taxon>Streptosporangiaceae</taxon>
        <taxon>Sphaerisporangium</taxon>
    </lineage>
</organism>
<keyword evidence="3" id="KW-1185">Reference proteome</keyword>
<feature type="compositionally biased region" description="Low complexity" evidence="1">
    <location>
        <begin position="80"/>
        <end position="109"/>
    </location>
</feature>
<dbReference type="RefSeq" id="WP_221474775.1">
    <property type="nucleotide sequence ID" value="NZ_BAAALO010000032.1"/>
</dbReference>
<feature type="region of interest" description="Disordered" evidence="1">
    <location>
        <begin position="79"/>
        <end position="109"/>
    </location>
</feature>
<evidence type="ECO:0008006" key="4">
    <source>
        <dbReference type="Google" id="ProtNLM"/>
    </source>
</evidence>
<dbReference type="EMBL" id="JACHIU010000001">
    <property type="protein sequence ID" value="MBB6472949.1"/>
    <property type="molecule type" value="Genomic_DNA"/>
</dbReference>